<keyword evidence="6" id="KW-1185">Reference proteome</keyword>
<dbReference type="Proteomes" id="UP000799291">
    <property type="component" value="Unassembled WGS sequence"/>
</dbReference>
<feature type="region of interest" description="Disordered" evidence="3">
    <location>
        <begin position="378"/>
        <end position="428"/>
    </location>
</feature>
<dbReference type="PANTHER" id="PTHR23138:SF142">
    <property type="entry name" value="RAN-BINDING PROTEIN 3B-RELATED"/>
    <property type="match status" value="1"/>
</dbReference>
<dbReference type="EMBL" id="MU005581">
    <property type="protein sequence ID" value="KAF2684322.1"/>
    <property type="molecule type" value="Genomic_DNA"/>
</dbReference>
<feature type="domain" description="RanBD1" evidence="4">
    <location>
        <begin position="442"/>
        <end position="514"/>
    </location>
</feature>
<feature type="compositionally biased region" description="Basic and acidic residues" evidence="3">
    <location>
        <begin position="192"/>
        <end position="216"/>
    </location>
</feature>
<feature type="compositionally biased region" description="Polar residues" evidence="3">
    <location>
        <begin position="253"/>
        <end position="277"/>
    </location>
</feature>
<dbReference type="Gene3D" id="2.30.29.30">
    <property type="entry name" value="Pleckstrin-homology domain (PH domain)/Phosphotyrosine-binding domain (PTB)"/>
    <property type="match status" value="1"/>
</dbReference>
<evidence type="ECO:0000313" key="6">
    <source>
        <dbReference type="Proteomes" id="UP000799291"/>
    </source>
</evidence>
<dbReference type="InterPro" id="IPR000156">
    <property type="entry name" value="Ran_bind_dom"/>
</dbReference>
<feature type="compositionally biased region" description="Polar residues" evidence="3">
    <location>
        <begin position="40"/>
        <end position="59"/>
    </location>
</feature>
<dbReference type="InterPro" id="IPR011993">
    <property type="entry name" value="PH-like_dom_sf"/>
</dbReference>
<evidence type="ECO:0000256" key="1">
    <source>
        <dbReference type="ARBA" id="ARBA00004123"/>
    </source>
</evidence>
<dbReference type="OrthoDB" id="185618at2759"/>
<dbReference type="InterPro" id="IPR045255">
    <property type="entry name" value="RanBP1-like"/>
</dbReference>
<feature type="compositionally biased region" description="Basic and acidic residues" evidence="3">
    <location>
        <begin position="108"/>
        <end position="117"/>
    </location>
</feature>
<feature type="compositionally biased region" description="Basic and acidic residues" evidence="3">
    <location>
        <begin position="1"/>
        <end position="37"/>
    </location>
</feature>
<dbReference type="Pfam" id="PF00638">
    <property type="entry name" value="Ran_BP1"/>
    <property type="match status" value="1"/>
</dbReference>
<accession>A0A6G1J1D4</accession>
<dbReference type="GO" id="GO:0005634">
    <property type="term" value="C:nucleus"/>
    <property type="evidence" value="ECO:0007669"/>
    <property type="project" value="UniProtKB-SubCell"/>
</dbReference>
<organism evidence="5 6">
    <name type="scientific">Lentithecium fluviatile CBS 122367</name>
    <dbReference type="NCBI Taxonomy" id="1168545"/>
    <lineage>
        <taxon>Eukaryota</taxon>
        <taxon>Fungi</taxon>
        <taxon>Dikarya</taxon>
        <taxon>Ascomycota</taxon>
        <taxon>Pezizomycotina</taxon>
        <taxon>Dothideomycetes</taxon>
        <taxon>Pleosporomycetidae</taxon>
        <taxon>Pleosporales</taxon>
        <taxon>Massarineae</taxon>
        <taxon>Lentitheciaceae</taxon>
        <taxon>Lentithecium</taxon>
    </lineage>
</organism>
<feature type="compositionally biased region" description="Low complexity" evidence="3">
    <location>
        <begin position="180"/>
        <end position="191"/>
    </location>
</feature>
<protein>
    <recommendedName>
        <fullName evidence="4">RanBD1 domain-containing protein</fullName>
    </recommendedName>
</protein>
<keyword evidence="2" id="KW-0539">Nucleus</keyword>
<evidence type="ECO:0000256" key="3">
    <source>
        <dbReference type="SAM" id="MobiDB-lite"/>
    </source>
</evidence>
<feature type="region of interest" description="Disordered" evidence="3">
    <location>
        <begin position="1"/>
        <end position="279"/>
    </location>
</feature>
<gene>
    <name evidence="5" type="ORF">K458DRAFT_431296</name>
</gene>
<feature type="compositionally biased region" description="Acidic residues" evidence="3">
    <location>
        <begin position="404"/>
        <end position="424"/>
    </location>
</feature>
<dbReference type="AlphaFoldDB" id="A0A6G1J1D4"/>
<reference evidence="5" key="1">
    <citation type="journal article" date="2020" name="Stud. Mycol.">
        <title>101 Dothideomycetes genomes: a test case for predicting lifestyles and emergence of pathogens.</title>
        <authorList>
            <person name="Haridas S."/>
            <person name="Albert R."/>
            <person name="Binder M."/>
            <person name="Bloem J."/>
            <person name="Labutti K."/>
            <person name="Salamov A."/>
            <person name="Andreopoulos B."/>
            <person name="Baker S."/>
            <person name="Barry K."/>
            <person name="Bills G."/>
            <person name="Bluhm B."/>
            <person name="Cannon C."/>
            <person name="Castanera R."/>
            <person name="Culley D."/>
            <person name="Daum C."/>
            <person name="Ezra D."/>
            <person name="Gonzalez J."/>
            <person name="Henrissat B."/>
            <person name="Kuo A."/>
            <person name="Liang C."/>
            <person name="Lipzen A."/>
            <person name="Lutzoni F."/>
            <person name="Magnuson J."/>
            <person name="Mondo S."/>
            <person name="Nolan M."/>
            <person name="Ohm R."/>
            <person name="Pangilinan J."/>
            <person name="Park H.-J."/>
            <person name="Ramirez L."/>
            <person name="Alfaro M."/>
            <person name="Sun H."/>
            <person name="Tritt A."/>
            <person name="Yoshinaga Y."/>
            <person name="Zwiers L.-H."/>
            <person name="Turgeon B."/>
            <person name="Goodwin S."/>
            <person name="Spatafora J."/>
            <person name="Crous P."/>
            <person name="Grigoriev I."/>
        </authorList>
    </citation>
    <scope>NUCLEOTIDE SEQUENCE</scope>
    <source>
        <strain evidence="5">CBS 122367</strain>
    </source>
</reference>
<evidence type="ECO:0000313" key="5">
    <source>
        <dbReference type="EMBL" id="KAF2684322.1"/>
    </source>
</evidence>
<evidence type="ECO:0000259" key="4">
    <source>
        <dbReference type="PROSITE" id="PS50196"/>
    </source>
</evidence>
<dbReference type="SUPFAM" id="SSF50729">
    <property type="entry name" value="PH domain-like"/>
    <property type="match status" value="1"/>
</dbReference>
<dbReference type="PROSITE" id="PS50196">
    <property type="entry name" value="RANBD1"/>
    <property type="match status" value="1"/>
</dbReference>
<dbReference type="PANTHER" id="PTHR23138">
    <property type="entry name" value="RAN BINDING PROTEIN"/>
    <property type="match status" value="1"/>
</dbReference>
<dbReference type="SMART" id="SM00160">
    <property type="entry name" value="RanBD"/>
    <property type="match status" value="1"/>
</dbReference>
<feature type="compositionally biased region" description="Low complexity" evidence="3">
    <location>
        <begin position="60"/>
        <end position="70"/>
    </location>
</feature>
<proteinExistence type="predicted"/>
<name>A0A6G1J1D4_9PLEO</name>
<sequence>MEAQTAKKDQPPSPSRTDESSESENRPVREKLKETRIDAQATSDPVPSSDQAMNDAPTNGTSGDQSTSGSDSERGRLRRKRSRENFEDDEDAKHPEKKHERHVRKKSREITGPKESDIETTTNSVKPTIPSIGEKDGDEATQPQEPSAIDRQDTPEGELPDKAVGGVASPKNKRTREQAEAGAEAIAAPAPDSKEESAAAAKLEDERTTKRPRDAAGSEAATEVTETKTKIPAGSGFANTSSTSPFAAMSPKPQVSNSTETSTKDLPQTSEKAFQSSGFGGFAKSPSPFAVTGNASPFGAATGNKLSSFASSTATTTSKLSVFGGGIENKSGQSGFGTIAAGPKSAFAGSPFGTTINSTTTSGFGSIGGLSAKPSGFGSGASITGLAKKPATPFGAKEKVEKSDNEDDEDAEDGDGKDEGDAEDDSGRRLSHTLLQSQGPPETGEENEDTVWTGRAKLYTLAGETGKKSWQERGVGSIKLNVTREEPIKARFVLRADGTHRLLLNAAITASIRFGNPEGNKPEDGKLLFAAPTTSGEVESHLLKLKAERAHELWTVVQDLKMDALNG</sequence>
<evidence type="ECO:0000256" key="2">
    <source>
        <dbReference type="ARBA" id="ARBA00023242"/>
    </source>
</evidence>
<comment type="subcellular location">
    <subcellularLocation>
        <location evidence="1">Nucleus</location>
    </subcellularLocation>
</comment>